<gene>
    <name evidence="2" type="ORF">AXF42_Ash004857</name>
</gene>
<evidence type="ECO:0000313" key="2">
    <source>
        <dbReference type="EMBL" id="PKA63847.1"/>
    </source>
</evidence>
<protein>
    <submittedName>
        <fullName evidence="2">Uncharacterized protein</fullName>
    </submittedName>
</protein>
<organism evidence="2 3">
    <name type="scientific">Apostasia shenzhenica</name>
    <dbReference type="NCBI Taxonomy" id="1088818"/>
    <lineage>
        <taxon>Eukaryota</taxon>
        <taxon>Viridiplantae</taxon>
        <taxon>Streptophyta</taxon>
        <taxon>Embryophyta</taxon>
        <taxon>Tracheophyta</taxon>
        <taxon>Spermatophyta</taxon>
        <taxon>Magnoliopsida</taxon>
        <taxon>Liliopsida</taxon>
        <taxon>Asparagales</taxon>
        <taxon>Orchidaceae</taxon>
        <taxon>Apostasioideae</taxon>
        <taxon>Apostasia</taxon>
    </lineage>
</organism>
<dbReference type="AlphaFoldDB" id="A0A2I0B7S1"/>
<evidence type="ECO:0000313" key="3">
    <source>
        <dbReference type="Proteomes" id="UP000236161"/>
    </source>
</evidence>
<proteinExistence type="predicted"/>
<dbReference type="EMBL" id="KZ451906">
    <property type="protein sequence ID" value="PKA63847.1"/>
    <property type="molecule type" value="Genomic_DNA"/>
</dbReference>
<dbReference type="PROSITE" id="PS51257">
    <property type="entry name" value="PROKAR_LIPOPROTEIN"/>
    <property type="match status" value="1"/>
</dbReference>
<accession>A0A2I0B7S1</accession>
<name>A0A2I0B7S1_9ASPA</name>
<keyword evidence="3" id="KW-1185">Reference proteome</keyword>
<reference evidence="2 3" key="1">
    <citation type="journal article" date="2017" name="Nature">
        <title>The Apostasia genome and the evolution of orchids.</title>
        <authorList>
            <person name="Zhang G.Q."/>
            <person name="Liu K.W."/>
            <person name="Li Z."/>
            <person name="Lohaus R."/>
            <person name="Hsiao Y.Y."/>
            <person name="Niu S.C."/>
            <person name="Wang J.Y."/>
            <person name="Lin Y.C."/>
            <person name="Xu Q."/>
            <person name="Chen L.J."/>
            <person name="Yoshida K."/>
            <person name="Fujiwara S."/>
            <person name="Wang Z.W."/>
            <person name="Zhang Y.Q."/>
            <person name="Mitsuda N."/>
            <person name="Wang M."/>
            <person name="Liu G.H."/>
            <person name="Pecoraro L."/>
            <person name="Huang H.X."/>
            <person name="Xiao X.J."/>
            <person name="Lin M."/>
            <person name="Wu X.Y."/>
            <person name="Wu W.L."/>
            <person name="Chen Y.Y."/>
            <person name="Chang S.B."/>
            <person name="Sakamoto S."/>
            <person name="Ohme-Takagi M."/>
            <person name="Yagi M."/>
            <person name="Zeng S.J."/>
            <person name="Shen C.Y."/>
            <person name="Yeh C.M."/>
            <person name="Luo Y.B."/>
            <person name="Tsai W.C."/>
            <person name="Van de Peer Y."/>
            <person name="Liu Z.J."/>
        </authorList>
    </citation>
    <scope>NUCLEOTIDE SEQUENCE [LARGE SCALE GENOMIC DNA]</scope>
    <source>
        <strain evidence="3">cv. Shenzhen</strain>
        <tissue evidence="2">Stem</tissue>
    </source>
</reference>
<dbReference type="Proteomes" id="UP000236161">
    <property type="component" value="Unassembled WGS sequence"/>
</dbReference>
<sequence length="142" mass="15757">MRVRRYPFISSMTMMVGSLSACDNFISYGRNKTTYGGRGNISAKHRKTDSRVKTKLLPLPTDCSRGGPDEEEEDLEFPGPTSDGWLSRDGKCGWQRSSAYLFNEKVELPAKSKSVPVESPNANVCIFFDLMFCTGVRSDPSG</sequence>
<evidence type="ECO:0000256" key="1">
    <source>
        <dbReference type="SAM" id="MobiDB-lite"/>
    </source>
</evidence>
<feature type="region of interest" description="Disordered" evidence="1">
    <location>
        <begin position="57"/>
        <end position="88"/>
    </location>
</feature>